<keyword evidence="5 14" id="KW-0812">Transmembrane</keyword>
<feature type="transmembrane region" description="Helical" evidence="14">
    <location>
        <begin position="240"/>
        <end position="261"/>
    </location>
</feature>
<feature type="transmembrane region" description="Helical" evidence="14">
    <location>
        <begin position="273"/>
        <end position="292"/>
    </location>
</feature>
<feature type="transmembrane region" description="Helical" evidence="14">
    <location>
        <begin position="462"/>
        <end position="486"/>
    </location>
</feature>
<dbReference type="InterPro" id="IPR050277">
    <property type="entry name" value="Sodium:Solute_Symporter"/>
</dbReference>
<dbReference type="PROSITE" id="PS50283">
    <property type="entry name" value="NA_SOLUT_SYMP_3"/>
    <property type="match status" value="1"/>
</dbReference>
<evidence type="ECO:0000256" key="5">
    <source>
        <dbReference type="ARBA" id="ARBA00022692"/>
    </source>
</evidence>
<evidence type="ECO:0000256" key="1">
    <source>
        <dbReference type="ARBA" id="ARBA00004651"/>
    </source>
</evidence>
<feature type="transmembrane region" description="Helical" evidence="14">
    <location>
        <begin position="522"/>
        <end position="540"/>
    </location>
</feature>
<dbReference type="GO" id="GO:0015293">
    <property type="term" value="F:symporter activity"/>
    <property type="evidence" value="ECO:0007669"/>
    <property type="project" value="UniProtKB-KW"/>
</dbReference>
<comment type="similarity">
    <text evidence="2 13">Belongs to the sodium:solute symporter (SSF) (TC 2.A.21) family.</text>
</comment>
<dbReference type="InterPro" id="IPR001734">
    <property type="entry name" value="Na/solute_symporter"/>
</dbReference>
<sequence length="545" mass="59173">MGSEFALQNVWVGVIVVVLLFAICYAIGYFSAKMTTSEDDFYAAGFKIGPVTNGLSMAATWASLATFLGVIALISKMQVPFVYLWIQWSISIPLLTLLYGTSLRRMKAYTPGTFIKARYGNGATLVIACWMILIMVMYALGQMIGLGQAFEMLFGIPYNIALIVAGIATVGYITLGGMYGASYNAAFQMVIMTVAMIVPMGAIMKQMGSSGWWFPPLAYGDMVPAMLKVLPTFFDMKYDFRWYFALIPAFTLGPVALPHLAMRVFTSSSVKNARWAVVWFVLFLGLLFAGTYTSGFAGNYFQATTGKAIAKPDQTLLILNVFYNPVWVAAFVMGGALAAGLSTVGGNLMAISGLVGNDILTILAPQMDSKTRVKWGFVALGLGGIIAILLAFNPPKFLVTSILWAFGLLASTATPGILLGVWWKEANKLALIVSSTICGVIYIIISPHVLPSIVVGKGATAALGMSGGMVTVPLSFTLFIFLSIIFNRVPALQAYAPTLKDKQVIDRIHGWGDYDETRYNSLTWPIVLAIVCIFITIWGLQPWKF</sequence>
<feature type="transmembrane region" description="Helical" evidence="14">
    <location>
        <begin position="152"/>
        <end position="173"/>
    </location>
</feature>
<feature type="transmembrane region" description="Helical" evidence="14">
    <location>
        <begin position="398"/>
        <end position="422"/>
    </location>
</feature>
<keyword evidence="4" id="KW-1003">Cell membrane</keyword>
<evidence type="ECO:0000256" key="9">
    <source>
        <dbReference type="ARBA" id="ARBA00023065"/>
    </source>
</evidence>
<evidence type="ECO:0000256" key="8">
    <source>
        <dbReference type="ARBA" id="ARBA00023053"/>
    </source>
</evidence>
<keyword evidence="8" id="KW-0915">Sodium</keyword>
<feature type="transmembrane region" description="Helical" evidence="14">
    <location>
        <begin position="12"/>
        <end position="32"/>
    </location>
</feature>
<dbReference type="PANTHER" id="PTHR48086">
    <property type="entry name" value="SODIUM/PROLINE SYMPORTER-RELATED"/>
    <property type="match status" value="1"/>
</dbReference>
<keyword evidence="9" id="KW-0406">Ion transport</keyword>
<evidence type="ECO:0000256" key="2">
    <source>
        <dbReference type="ARBA" id="ARBA00006434"/>
    </source>
</evidence>
<keyword evidence="10 14" id="KW-0472">Membrane</keyword>
<dbReference type="Pfam" id="PF00474">
    <property type="entry name" value="SSF"/>
    <property type="match status" value="1"/>
</dbReference>
<proteinExistence type="inferred from homology"/>
<keyword evidence="3" id="KW-0813">Transport</keyword>
<gene>
    <name evidence="15" type="ORF">ENS29_11350</name>
</gene>
<dbReference type="GO" id="GO:0006814">
    <property type="term" value="P:sodium ion transport"/>
    <property type="evidence" value="ECO:0007669"/>
    <property type="project" value="UniProtKB-KW"/>
</dbReference>
<name>A0A7C4RT58_9BACT</name>
<accession>A0A7C4RT58</accession>
<keyword evidence="6" id="KW-0769">Symport</keyword>
<reference evidence="15" key="1">
    <citation type="journal article" date="2020" name="mSystems">
        <title>Genome- and Community-Level Interaction Insights into Carbon Utilization and Element Cycling Functions of Hydrothermarchaeota in Hydrothermal Sediment.</title>
        <authorList>
            <person name="Zhou Z."/>
            <person name="Liu Y."/>
            <person name="Xu W."/>
            <person name="Pan J."/>
            <person name="Luo Z.H."/>
            <person name="Li M."/>
        </authorList>
    </citation>
    <scope>NUCLEOTIDE SEQUENCE [LARGE SCALE GENOMIC DNA]</scope>
    <source>
        <strain evidence="15">SpSt-477</strain>
    </source>
</reference>
<evidence type="ECO:0000256" key="13">
    <source>
        <dbReference type="RuleBase" id="RU362091"/>
    </source>
</evidence>
<feature type="transmembrane region" description="Helical" evidence="14">
    <location>
        <begin position="52"/>
        <end position="74"/>
    </location>
</feature>
<comment type="subcellular location">
    <subcellularLocation>
        <location evidence="1">Cell membrane</location>
        <topology evidence="1">Multi-pass membrane protein</topology>
    </subcellularLocation>
</comment>
<feature type="transmembrane region" description="Helical" evidence="14">
    <location>
        <begin position="375"/>
        <end position="392"/>
    </location>
</feature>
<feature type="transmembrane region" description="Helical" evidence="14">
    <location>
        <begin position="119"/>
        <end position="140"/>
    </location>
</feature>
<dbReference type="InterPro" id="IPR038377">
    <property type="entry name" value="Na/Glc_symporter_sf"/>
</dbReference>
<dbReference type="EMBL" id="DSUH01000260">
    <property type="protein sequence ID" value="HGU33439.1"/>
    <property type="molecule type" value="Genomic_DNA"/>
</dbReference>
<dbReference type="GO" id="GO:0005886">
    <property type="term" value="C:plasma membrane"/>
    <property type="evidence" value="ECO:0007669"/>
    <property type="project" value="UniProtKB-SubCell"/>
</dbReference>
<feature type="transmembrane region" description="Helical" evidence="14">
    <location>
        <begin position="185"/>
        <end position="204"/>
    </location>
</feature>
<evidence type="ECO:0000256" key="7">
    <source>
        <dbReference type="ARBA" id="ARBA00022989"/>
    </source>
</evidence>
<evidence type="ECO:0000256" key="14">
    <source>
        <dbReference type="SAM" id="Phobius"/>
    </source>
</evidence>
<protein>
    <submittedName>
        <fullName evidence="15">Sodium:solute symporter</fullName>
    </submittedName>
</protein>
<evidence type="ECO:0000256" key="4">
    <source>
        <dbReference type="ARBA" id="ARBA00022475"/>
    </source>
</evidence>
<evidence type="ECO:0000256" key="12">
    <source>
        <dbReference type="ARBA" id="ARBA00033708"/>
    </source>
</evidence>
<comment type="catalytic activity">
    <reaction evidence="12">
        <text>L-proline(in) + Na(+)(in) = L-proline(out) + Na(+)(out)</text>
        <dbReference type="Rhea" id="RHEA:28967"/>
        <dbReference type="ChEBI" id="CHEBI:29101"/>
        <dbReference type="ChEBI" id="CHEBI:60039"/>
    </reaction>
</comment>
<dbReference type="AlphaFoldDB" id="A0A7C4RT58"/>
<keyword evidence="7 14" id="KW-1133">Transmembrane helix</keyword>
<dbReference type="Gene3D" id="1.20.1730.10">
    <property type="entry name" value="Sodium/glucose cotransporter"/>
    <property type="match status" value="1"/>
</dbReference>
<keyword evidence="11" id="KW-0739">Sodium transport</keyword>
<comment type="caution">
    <text evidence="15">The sequence shown here is derived from an EMBL/GenBank/DDBJ whole genome shotgun (WGS) entry which is preliminary data.</text>
</comment>
<feature type="transmembrane region" description="Helical" evidence="14">
    <location>
        <begin position="429"/>
        <end position="450"/>
    </location>
</feature>
<feature type="transmembrane region" description="Helical" evidence="14">
    <location>
        <begin position="81"/>
        <end position="99"/>
    </location>
</feature>
<evidence type="ECO:0000256" key="10">
    <source>
        <dbReference type="ARBA" id="ARBA00023136"/>
    </source>
</evidence>
<evidence type="ECO:0000256" key="6">
    <source>
        <dbReference type="ARBA" id="ARBA00022847"/>
    </source>
</evidence>
<organism evidence="15">
    <name type="scientific">Desulfatirhabdium butyrativorans</name>
    <dbReference type="NCBI Taxonomy" id="340467"/>
    <lineage>
        <taxon>Bacteria</taxon>
        <taxon>Pseudomonadati</taxon>
        <taxon>Thermodesulfobacteriota</taxon>
        <taxon>Desulfobacteria</taxon>
        <taxon>Desulfobacterales</taxon>
        <taxon>Desulfatirhabdiaceae</taxon>
        <taxon>Desulfatirhabdium</taxon>
    </lineage>
</organism>
<dbReference type="PANTHER" id="PTHR48086:SF3">
    <property type="entry name" value="SODIUM_PROLINE SYMPORTER"/>
    <property type="match status" value="1"/>
</dbReference>
<evidence type="ECO:0000256" key="11">
    <source>
        <dbReference type="ARBA" id="ARBA00023201"/>
    </source>
</evidence>
<evidence type="ECO:0000256" key="3">
    <source>
        <dbReference type="ARBA" id="ARBA00022448"/>
    </source>
</evidence>
<feature type="transmembrane region" description="Helical" evidence="14">
    <location>
        <begin position="326"/>
        <end position="355"/>
    </location>
</feature>
<evidence type="ECO:0000313" key="15">
    <source>
        <dbReference type="EMBL" id="HGU33439.1"/>
    </source>
</evidence>